<accession>A0A8S1SYE3</accession>
<dbReference type="Pfam" id="PF00025">
    <property type="entry name" value="Arf"/>
    <property type="match status" value="1"/>
</dbReference>
<keyword evidence="2 3" id="KW-0342">GTP-binding</keyword>
<dbReference type="Proteomes" id="UP000689195">
    <property type="component" value="Unassembled WGS sequence"/>
</dbReference>
<keyword evidence="6" id="KW-1185">Reference proteome</keyword>
<proteinExistence type="predicted"/>
<evidence type="ECO:0000256" key="2">
    <source>
        <dbReference type="ARBA" id="ARBA00023134"/>
    </source>
</evidence>
<gene>
    <name evidence="5" type="ORF">PPENT_87.1.T0150432</name>
</gene>
<keyword evidence="4" id="KW-0479">Metal-binding</keyword>
<reference evidence="5" key="1">
    <citation type="submission" date="2021-01" db="EMBL/GenBank/DDBJ databases">
        <authorList>
            <consortium name="Genoscope - CEA"/>
            <person name="William W."/>
        </authorList>
    </citation>
    <scope>NUCLEOTIDE SEQUENCE</scope>
</reference>
<keyword evidence="1 3" id="KW-0547">Nucleotide-binding</keyword>
<dbReference type="InterPro" id="IPR024156">
    <property type="entry name" value="Small_GTPase_ARF"/>
</dbReference>
<dbReference type="GO" id="GO:0046872">
    <property type="term" value="F:metal ion binding"/>
    <property type="evidence" value="ECO:0007669"/>
    <property type="project" value="UniProtKB-KW"/>
</dbReference>
<dbReference type="PANTHER" id="PTHR11711">
    <property type="entry name" value="ADP RIBOSYLATION FACTOR-RELATED"/>
    <property type="match status" value="1"/>
</dbReference>
<dbReference type="SMART" id="SM00177">
    <property type="entry name" value="ARF"/>
    <property type="match status" value="1"/>
</dbReference>
<comment type="caution">
    <text evidence="5">The sequence shown here is derived from an EMBL/GenBank/DDBJ whole genome shotgun (WGS) entry which is preliminary data.</text>
</comment>
<dbReference type="OrthoDB" id="2011769at2759"/>
<protein>
    <submittedName>
        <fullName evidence="5">Uncharacterized protein</fullName>
    </submittedName>
</protein>
<feature type="binding site" evidence="4">
    <location>
        <position position="32"/>
    </location>
    <ligand>
        <name>Mg(2+)</name>
        <dbReference type="ChEBI" id="CHEBI:18420"/>
    </ligand>
</feature>
<organism evidence="5 6">
    <name type="scientific">Paramecium pentaurelia</name>
    <dbReference type="NCBI Taxonomy" id="43138"/>
    <lineage>
        <taxon>Eukaryota</taxon>
        <taxon>Sar</taxon>
        <taxon>Alveolata</taxon>
        <taxon>Ciliophora</taxon>
        <taxon>Intramacronucleata</taxon>
        <taxon>Oligohymenophorea</taxon>
        <taxon>Peniculida</taxon>
        <taxon>Parameciidae</taxon>
        <taxon>Paramecium</taxon>
    </lineage>
</organism>
<feature type="binding site" evidence="3">
    <location>
        <position position="71"/>
    </location>
    <ligand>
        <name>GTP</name>
        <dbReference type="ChEBI" id="CHEBI:37565"/>
    </ligand>
</feature>
<dbReference type="GO" id="GO:0003924">
    <property type="term" value="F:GTPase activity"/>
    <property type="evidence" value="ECO:0007669"/>
    <property type="project" value="InterPro"/>
</dbReference>
<feature type="binding site" evidence="4">
    <location>
        <position position="49"/>
    </location>
    <ligand>
        <name>Mg(2+)</name>
        <dbReference type="ChEBI" id="CHEBI:18420"/>
    </ligand>
</feature>
<evidence type="ECO:0000256" key="3">
    <source>
        <dbReference type="PIRSR" id="PIRSR606689-1"/>
    </source>
</evidence>
<evidence type="ECO:0000313" key="6">
    <source>
        <dbReference type="Proteomes" id="UP000689195"/>
    </source>
</evidence>
<evidence type="ECO:0000313" key="5">
    <source>
        <dbReference type="EMBL" id="CAD8146611.1"/>
    </source>
</evidence>
<dbReference type="AlphaFoldDB" id="A0A8S1SYE3"/>
<dbReference type="InterPro" id="IPR006689">
    <property type="entry name" value="Small_GTPase_ARF/SAR"/>
</dbReference>
<keyword evidence="4" id="KW-0460">Magnesium</keyword>
<sequence>MNLFLQFFKNYFIKNNGKSLWKKGSANISGKTSIINALKNEKNASAAPTVGFKKDSLEKFNFNFQFSDMSGQNQYRGMWQYYLTKIDGLIFVIDSSDKIRFGIALDELKLLFEIPEFNKNLPILVYVYVLEVVKKTGVEKKIKSSFLQGITSKFNYYSVKYQVHYSKQFGIC</sequence>
<dbReference type="GO" id="GO:0005525">
    <property type="term" value="F:GTP binding"/>
    <property type="evidence" value="ECO:0007669"/>
    <property type="project" value="UniProtKB-KW"/>
</dbReference>
<dbReference type="EMBL" id="CAJJDO010000015">
    <property type="protein sequence ID" value="CAD8146611.1"/>
    <property type="molecule type" value="Genomic_DNA"/>
</dbReference>
<evidence type="ECO:0000256" key="1">
    <source>
        <dbReference type="ARBA" id="ARBA00022741"/>
    </source>
</evidence>
<name>A0A8S1SYE3_9CILI</name>
<evidence type="ECO:0000256" key="4">
    <source>
        <dbReference type="PIRSR" id="PIRSR606689-2"/>
    </source>
</evidence>